<protein>
    <submittedName>
        <fullName evidence="8">Permease</fullName>
    </submittedName>
</protein>
<dbReference type="InterPro" id="IPR000620">
    <property type="entry name" value="EamA_dom"/>
</dbReference>
<feature type="transmembrane region" description="Helical" evidence="6">
    <location>
        <begin position="231"/>
        <end position="249"/>
    </location>
</feature>
<evidence type="ECO:0000256" key="1">
    <source>
        <dbReference type="ARBA" id="ARBA00004651"/>
    </source>
</evidence>
<dbReference type="RefSeq" id="WP_088866195.1">
    <property type="nucleotide sequence ID" value="NZ_CP015106.1"/>
</dbReference>
<feature type="transmembrane region" description="Helical" evidence="6">
    <location>
        <begin position="70"/>
        <end position="88"/>
    </location>
</feature>
<name>A0A2Z2MZ95_9EURY</name>
<evidence type="ECO:0000256" key="6">
    <source>
        <dbReference type="SAM" id="Phobius"/>
    </source>
</evidence>
<evidence type="ECO:0000313" key="9">
    <source>
        <dbReference type="Proteomes" id="UP000250085"/>
    </source>
</evidence>
<keyword evidence="4 6" id="KW-1133">Transmembrane helix</keyword>
<feature type="transmembrane region" description="Helical" evidence="6">
    <location>
        <begin position="179"/>
        <end position="195"/>
    </location>
</feature>
<reference evidence="8 9" key="1">
    <citation type="submission" date="2016-04" db="EMBL/GenBank/DDBJ databases">
        <title>Complete genome sequence of Thermococcus radiotolerans type strain EJ2.</title>
        <authorList>
            <person name="Oger P.M."/>
        </authorList>
    </citation>
    <scope>NUCLEOTIDE SEQUENCE [LARGE SCALE GENOMIC DNA]</scope>
    <source>
        <strain evidence="8 9">EJ2</strain>
    </source>
</reference>
<keyword evidence="5 6" id="KW-0472">Membrane</keyword>
<evidence type="ECO:0000259" key="7">
    <source>
        <dbReference type="Pfam" id="PF00892"/>
    </source>
</evidence>
<dbReference type="KEGG" id="trl:A3L10_02190"/>
<dbReference type="InterPro" id="IPR051258">
    <property type="entry name" value="Diverse_Substrate_Transporter"/>
</dbReference>
<dbReference type="GeneID" id="33327620"/>
<evidence type="ECO:0000256" key="5">
    <source>
        <dbReference type="ARBA" id="ARBA00023136"/>
    </source>
</evidence>
<keyword evidence="3 6" id="KW-0812">Transmembrane</keyword>
<dbReference type="Pfam" id="PF00892">
    <property type="entry name" value="EamA"/>
    <property type="match status" value="2"/>
</dbReference>
<gene>
    <name evidence="8" type="ORF">A3L10_02190</name>
</gene>
<dbReference type="OrthoDB" id="86099at2157"/>
<dbReference type="PANTHER" id="PTHR42920">
    <property type="entry name" value="OS03G0707200 PROTEIN-RELATED"/>
    <property type="match status" value="1"/>
</dbReference>
<comment type="subcellular location">
    <subcellularLocation>
        <location evidence="1">Cell membrane</location>
        <topology evidence="1">Multi-pass membrane protein</topology>
    </subcellularLocation>
</comment>
<dbReference type="PANTHER" id="PTHR42920:SF5">
    <property type="entry name" value="EAMA DOMAIN-CONTAINING PROTEIN"/>
    <property type="match status" value="1"/>
</dbReference>
<feature type="transmembrane region" description="Helical" evidence="6">
    <location>
        <begin position="255"/>
        <end position="274"/>
    </location>
</feature>
<evidence type="ECO:0000256" key="4">
    <source>
        <dbReference type="ARBA" id="ARBA00022989"/>
    </source>
</evidence>
<organism evidence="8 9">
    <name type="scientific">Thermococcus radiotolerans</name>
    <dbReference type="NCBI Taxonomy" id="187880"/>
    <lineage>
        <taxon>Archaea</taxon>
        <taxon>Methanobacteriati</taxon>
        <taxon>Methanobacteriota</taxon>
        <taxon>Thermococci</taxon>
        <taxon>Thermococcales</taxon>
        <taxon>Thermococcaceae</taxon>
        <taxon>Thermococcus</taxon>
    </lineage>
</organism>
<dbReference type="InterPro" id="IPR037185">
    <property type="entry name" value="EmrE-like"/>
</dbReference>
<dbReference type="AlphaFoldDB" id="A0A2Z2MZ95"/>
<feature type="domain" description="EamA" evidence="7">
    <location>
        <begin position="6"/>
        <end position="139"/>
    </location>
</feature>
<dbReference type="GO" id="GO:0005886">
    <property type="term" value="C:plasma membrane"/>
    <property type="evidence" value="ECO:0007669"/>
    <property type="project" value="UniProtKB-SubCell"/>
</dbReference>
<feature type="transmembrane region" description="Helical" evidence="6">
    <location>
        <begin position="7"/>
        <end position="25"/>
    </location>
</feature>
<feature type="transmembrane region" description="Helical" evidence="6">
    <location>
        <begin position="124"/>
        <end position="141"/>
    </location>
</feature>
<sequence>MRQETLGALFAIVGMFIYGLEPVVIKSNPSNPISFAAFSALVASAFLWVKLIVSGGLEEIRENPRNLKRAFLVGLFGTALAYLAYSFGARMSTAINAALITRSEVLFSFFLSWLFLGERITRRLVGYSAAILVGLIVVILQGRSMELHLGDFLLLLVPLFWQLGHVIAKRLPYSPPTIAALRNTFGFLLLFPLAIATGLEFSRFVIAEGLVIAVGQLVWYRSIKLINLSKATAIITPAPAVAIGLGVLLGESFTIYHAVGFLLITLGTLGAVRVESELRT</sequence>
<keyword evidence="9" id="KW-1185">Reference proteome</keyword>
<dbReference type="SUPFAM" id="SSF103481">
    <property type="entry name" value="Multidrug resistance efflux transporter EmrE"/>
    <property type="match status" value="2"/>
</dbReference>
<feature type="transmembrane region" description="Helical" evidence="6">
    <location>
        <begin position="94"/>
        <end position="117"/>
    </location>
</feature>
<dbReference type="Proteomes" id="UP000250085">
    <property type="component" value="Chromosome"/>
</dbReference>
<proteinExistence type="predicted"/>
<evidence type="ECO:0000256" key="3">
    <source>
        <dbReference type="ARBA" id="ARBA00022692"/>
    </source>
</evidence>
<dbReference type="EMBL" id="CP015106">
    <property type="protein sequence ID" value="ASJ13997.1"/>
    <property type="molecule type" value="Genomic_DNA"/>
</dbReference>
<accession>A0A2Z2MZ95</accession>
<keyword evidence="2" id="KW-1003">Cell membrane</keyword>
<feature type="transmembrane region" description="Helical" evidence="6">
    <location>
        <begin position="31"/>
        <end position="49"/>
    </location>
</feature>
<evidence type="ECO:0000313" key="8">
    <source>
        <dbReference type="EMBL" id="ASJ13997.1"/>
    </source>
</evidence>
<feature type="domain" description="EamA" evidence="7">
    <location>
        <begin position="149"/>
        <end position="271"/>
    </location>
</feature>
<evidence type="ECO:0000256" key="2">
    <source>
        <dbReference type="ARBA" id="ARBA00022475"/>
    </source>
</evidence>